<proteinExistence type="predicted"/>
<dbReference type="Proteomes" id="UP000315131">
    <property type="component" value="Unassembled WGS sequence"/>
</dbReference>
<organism evidence="2 3">
    <name type="scientific">Christiangramia sabulilitoris</name>
    <dbReference type="NCBI Taxonomy" id="2583991"/>
    <lineage>
        <taxon>Bacteria</taxon>
        <taxon>Pseudomonadati</taxon>
        <taxon>Bacteroidota</taxon>
        <taxon>Flavobacteriia</taxon>
        <taxon>Flavobacteriales</taxon>
        <taxon>Flavobacteriaceae</taxon>
        <taxon>Christiangramia</taxon>
    </lineage>
</organism>
<keyword evidence="1" id="KW-0472">Membrane</keyword>
<protein>
    <submittedName>
        <fullName evidence="2">Uncharacterized protein</fullName>
    </submittedName>
</protein>
<dbReference type="AlphaFoldDB" id="A0A550I762"/>
<dbReference type="RefSeq" id="WP_143409588.1">
    <property type="nucleotide sequence ID" value="NZ_VHSF01000001.1"/>
</dbReference>
<feature type="transmembrane region" description="Helical" evidence="1">
    <location>
        <begin position="60"/>
        <end position="80"/>
    </location>
</feature>
<dbReference type="EMBL" id="VHSF01000001">
    <property type="protein sequence ID" value="TRO66809.1"/>
    <property type="molecule type" value="Genomic_DNA"/>
</dbReference>
<sequence>MTEILNRDSELNKNKGIKLISTSLSLALVILILLALIQIVRNNLNLNNPLVTESLKSEINAPHIQNAIAYSIALIIILILKYRTQNILAIIIGVLTIGIYL</sequence>
<keyword evidence="1" id="KW-1133">Transmembrane helix</keyword>
<feature type="transmembrane region" description="Helical" evidence="1">
    <location>
        <begin position="20"/>
        <end position="40"/>
    </location>
</feature>
<comment type="caution">
    <text evidence="2">The sequence shown here is derived from an EMBL/GenBank/DDBJ whole genome shotgun (WGS) entry which is preliminary data.</text>
</comment>
<gene>
    <name evidence="2" type="ORF">FGM01_02645</name>
</gene>
<evidence type="ECO:0000313" key="2">
    <source>
        <dbReference type="EMBL" id="TRO66809.1"/>
    </source>
</evidence>
<reference evidence="2 3" key="1">
    <citation type="submission" date="2019-06" db="EMBL/GenBank/DDBJ databases">
        <title>Gramella sabulilitoris sp. nov., isolated from a marine sand.</title>
        <authorList>
            <person name="Yoon J.-H."/>
        </authorList>
    </citation>
    <scope>NUCLEOTIDE SEQUENCE [LARGE SCALE GENOMIC DNA]</scope>
    <source>
        <strain evidence="2 3">HSMS-1</strain>
    </source>
</reference>
<evidence type="ECO:0000256" key="1">
    <source>
        <dbReference type="SAM" id="Phobius"/>
    </source>
</evidence>
<name>A0A550I762_9FLAO</name>
<keyword evidence="1" id="KW-0812">Transmembrane</keyword>
<keyword evidence="3" id="KW-1185">Reference proteome</keyword>
<evidence type="ECO:0000313" key="3">
    <source>
        <dbReference type="Proteomes" id="UP000315131"/>
    </source>
</evidence>
<accession>A0A550I762</accession>